<keyword evidence="5" id="KW-0732">Signal</keyword>
<organism evidence="7 8">
    <name type="scientific">Streptococcus hillyeri</name>
    <dbReference type="NCBI Taxonomy" id="2282420"/>
    <lineage>
        <taxon>Bacteria</taxon>
        <taxon>Bacillati</taxon>
        <taxon>Bacillota</taxon>
        <taxon>Bacilli</taxon>
        <taxon>Lactobacillales</taxon>
        <taxon>Streptococcaceae</taxon>
        <taxon>Streptococcus</taxon>
    </lineage>
</organism>
<dbReference type="PANTHER" id="PTHR45625">
    <property type="entry name" value="PEPTIDYL-PROLYL CIS-TRANS ISOMERASE-RELATED"/>
    <property type="match status" value="1"/>
</dbReference>
<dbReference type="EMBL" id="RCVM01000003">
    <property type="protein sequence ID" value="RLY04474.1"/>
    <property type="molecule type" value="Genomic_DNA"/>
</dbReference>
<keyword evidence="4 5" id="KW-0413">Isomerase</keyword>
<dbReference type="GO" id="GO:0003755">
    <property type="term" value="F:peptidyl-prolyl cis-trans isomerase activity"/>
    <property type="evidence" value="ECO:0007669"/>
    <property type="project" value="UniProtKB-UniRule"/>
</dbReference>
<feature type="chain" id="PRO_5039742461" description="Peptidyl-prolyl cis-trans isomerase" evidence="5">
    <location>
        <begin position="20"/>
        <end position="263"/>
    </location>
</feature>
<dbReference type="SUPFAM" id="SSF50891">
    <property type="entry name" value="Cyclophilin-like"/>
    <property type="match status" value="1"/>
</dbReference>
<keyword evidence="3 5" id="KW-0697">Rotamase</keyword>
<evidence type="ECO:0000256" key="5">
    <source>
        <dbReference type="RuleBase" id="RU363019"/>
    </source>
</evidence>
<dbReference type="InterPro" id="IPR029000">
    <property type="entry name" value="Cyclophilin-like_dom_sf"/>
</dbReference>
<dbReference type="EC" id="5.2.1.8" evidence="5"/>
<dbReference type="PROSITE" id="PS50072">
    <property type="entry name" value="CSA_PPIASE_2"/>
    <property type="match status" value="1"/>
</dbReference>
<dbReference type="InterPro" id="IPR002130">
    <property type="entry name" value="Cyclophilin-type_PPIase_dom"/>
</dbReference>
<feature type="domain" description="PPIase cyclophilin-type" evidence="6">
    <location>
        <begin position="78"/>
        <end position="256"/>
    </location>
</feature>
<dbReference type="PANTHER" id="PTHR45625:SF4">
    <property type="entry name" value="PEPTIDYLPROLYL ISOMERASE DOMAIN AND WD REPEAT-CONTAINING PROTEIN 1"/>
    <property type="match status" value="1"/>
</dbReference>
<evidence type="ECO:0000313" key="8">
    <source>
        <dbReference type="Proteomes" id="UP000279194"/>
    </source>
</evidence>
<comment type="function">
    <text evidence="2 5">PPIases accelerate the folding of proteins. It catalyzes the cis-trans isomerization of proline imidic peptide bonds in oligopeptides.</text>
</comment>
<evidence type="ECO:0000256" key="1">
    <source>
        <dbReference type="ARBA" id="ARBA00000971"/>
    </source>
</evidence>
<evidence type="ECO:0000256" key="2">
    <source>
        <dbReference type="ARBA" id="ARBA00002388"/>
    </source>
</evidence>
<keyword evidence="8" id="KW-1185">Reference proteome</keyword>
<feature type="signal peptide" evidence="5">
    <location>
        <begin position="1"/>
        <end position="19"/>
    </location>
</feature>
<accession>A0A3L9DVU1</accession>
<name>A0A3L9DVU1_9STRE</name>
<dbReference type="Gene3D" id="2.40.100.10">
    <property type="entry name" value="Cyclophilin-like"/>
    <property type="match status" value="1"/>
</dbReference>
<evidence type="ECO:0000313" key="7">
    <source>
        <dbReference type="EMBL" id="RLY04474.1"/>
    </source>
</evidence>
<evidence type="ECO:0000259" key="6">
    <source>
        <dbReference type="PROSITE" id="PS50072"/>
    </source>
</evidence>
<comment type="catalytic activity">
    <reaction evidence="1 5">
        <text>[protein]-peptidylproline (omega=180) = [protein]-peptidylproline (omega=0)</text>
        <dbReference type="Rhea" id="RHEA:16237"/>
        <dbReference type="Rhea" id="RHEA-COMP:10747"/>
        <dbReference type="Rhea" id="RHEA-COMP:10748"/>
        <dbReference type="ChEBI" id="CHEBI:83833"/>
        <dbReference type="ChEBI" id="CHEBI:83834"/>
        <dbReference type="EC" id="5.2.1.8"/>
    </reaction>
</comment>
<sequence length="263" mass="29009">MTKFAKLSLLALASMTILSGCQQLDRAIKGDDYVDAQLASKKKSEHIEKLNQSDTVFPQLSTEVAENEASIVMHTTKGDITIKLFPEEAPLAVENFLTHAKEGYYDNVIFHRVINEFMVQSGDPLGNGTGGESIWKDKDSKIDSGFGFKNEISDYLYNIRGALSMANAGPDTNGSQFFIVQNQQDWSAQLDPSYYPEKIIDAYKKGGFPSTSGGDGNYTVFGQVIKGMDIVDTIASVETNDADKPLEDIVIKSIEVTKDYQFK</sequence>
<dbReference type="OrthoDB" id="9807797at2"/>
<evidence type="ECO:0000256" key="3">
    <source>
        <dbReference type="ARBA" id="ARBA00023110"/>
    </source>
</evidence>
<comment type="caution">
    <text evidence="7">The sequence shown here is derived from an EMBL/GenBank/DDBJ whole genome shotgun (WGS) entry which is preliminary data.</text>
</comment>
<reference evidence="7 8" key="1">
    <citation type="submission" date="2018-10" db="EMBL/GenBank/DDBJ databases">
        <title>Streptococcus hillyeri sp. nov., isolated from equine tracheal sample.</title>
        <authorList>
            <person name="Macfadyen A.C."/>
            <person name="Waller A."/>
            <person name="Paterson G.K."/>
        </authorList>
    </citation>
    <scope>NUCLEOTIDE SEQUENCE [LARGE SCALE GENOMIC DNA]</scope>
    <source>
        <strain evidence="7 8">28462</strain>
    </source>
</reference>
<dbReference type="PROSITE" id="PS51257">
    <property type="entry name" value="PROKAR_LIPOPROTEIN"/>
    <property type="match status" value="1"/>
</dbReference>
<protein>
    <recommendedName>
        <fullName evidence="5">Peptidyl-prolyl cis-trans isomerase</fullName>
        <shortName evidence="5">PPIase</shortName>
        <ecNumber evidence="5">5.2.1.8</ecNumber>
    </recommendedName>
</protein>
<proteinExistence type="inferred from homology"/>
<dbReference type="Proteomes" id="UP000279194">
    <property type="component" value="Unassembled WGS sequence"/>
</dbReference>
<dbReference type="PRINTS" id="PR00153">
    <property type="entry name" value="CSAPPISMRASE"/>
</dbReference>
<dbReference type="RefSeq" id="WP_121834857.1">
    <property type="nucleotide sequence ID" value="NZ_CP163513.1"/>
</dbReference>
<gene>
    <name evidence="7" type="ORF">EAF07_03285</name>
</gene>
<comment type="similarity">
    <text evidence="5">Belongs to the cyclophilin-type PPIase family.</text>
</comment>
<dbReference type="Pfam" id="PF00160">
    <property type="entry name" value="Pro_isomerase"/>
    <property type="match status" value="1"/>
</dbReference>
<dbReference type="InterPro" id="IPR044666">
    <property type="entry name" value="Cyclophilin_A-like"/>
</dbReference>
<dbReference type="AlphaFoldDB" id="A0A3L9DVU1"/>
<evidence type="ECO:0000256" key="4">
    <source>
        <dbReference type="ARBA" id="ARBA00023235"/>
    </source>
</evidence>